<dbReference type="AlphaFoldDB" id="A0AAD9I0A5"/>
<dbReference type="SUPFAM" id="SSF53474">
    <property type="entry name" value="alpha/beta-Hydrolases"/>
    <property type="match status" value="1"/>
</dbReference>
<dbReference type="EMBL" id="JAQQPM010000002">
    <property type="protein sequence ID" value="KAK2068120.1"/>
    <property type="molecule type" value="Genomic_DNA"/>
</dbReference>
<feature type="compositionally biased region" description="Acidic residues" evidence="1">
    <location>
        <begin position="454"/>
        <end position="463"/>
    </location>
</feature>
<evidence type="ECO:0000256" key="1">
    <source>
        <dbReference type="SAM" id="MobiDB-lite"/>
    </source>
</evidence>
<dbReference type="InterPro" id="IPR029058">
    <property type="entry name" value="AB_hydrolase_fold"/>
</dbReference>
<evidence type="ECO:0000313" key="3">
    <source>
        <dbReference type="Proteomes" id="UP001217918"/>
    </source>
</evidence>
<gene>
    <name evidence="2" type="ORF">P8C59_002783</name>
</gene>
<dbReference type="Proteomes" id="UP001217918">
    <property type="component" value="Unassembled WGS sequence"/>
</dbReference>
<dbReference type="PANTHER" id="PTHR47842">
    <property type="entry name" value="EXPRESSED PROTEIN"/>
    <property type="match status" value="1"/>
</dbReference>
<feature type="compositionally biased region" description="Acidic residues" evidence="1">
    <location>
        <begin position="577"/>
        <end position="593"/>
    </location>
</feature>
<keyword evidence="3" id="KW-1185">Reference proteome</keyword>
<dbReference type="PANTHER" id="PTHR47842:SF2">
    <property type="entry name" value="DUF676 DOMAIN-CONTAINING PROTEIN"/>
    <property type="match status" value="1"/>
</dbReference>
<comment type="caution">
    <text evidence="2">The sequence shown here is derived from an EMBL/GenBank/DDBJ whole genome shotgun (WGS) entry which is preliminary data.</text>
</comment>
<name>A0AAD9I0A5_9PEZI</name>
<evidence type="ECO:0008006" key="4">
    <source>
        <dbReference type="Google" id="ProtNLM"/>
    </source>
</evidence>
<evidence type="ECO:0000313" key="2">
    <source>
        <dbReference type="EMBL" id="KAK2068120.1"/>
    </source>
</evidence>
<accession>A0AAD9I0A5</accession>
<protein>
    <recommendedName>
        <fullName evidence="4">DUF676 domain-containing protein</fullName>
    </recommendedName>
</protein>
<dbReference type="Gene3D" id="3.40.50.1820">
    <property type="entry name" value="alpha/beta hydrolase"/>
    <property type="match status" value="1"/>
</dbReference>
<feature type="region of interest" description="Disordered" evidence="1">
    <location>
        <begin position="574"/>
        <end position="609"/>
    </location>
</feature>
<sequence>MKRILLLCFIHGFKGTDNTFKEFPYHLRKAVADTLPDDHVESVLYPQYETKGELAASTEAFLAWLKERVMELRKSQVERPWPPNDRHVGVVLIAHSMGGFVASDALFRILDDGHADPSSPSPPFPLIQGLLCFDTPYNGLARSMFVYGAFSNYQKVSNVFNVMTALSAAAPASLARLAGTSTTGSATATAKRAGRAVTRGLGSTTGGRGANQAAWKAWSLLAARTGTVGAIAAGGVAAYMHRREIAAGVRRARASMTREAVVQGYQTGVDALGQGLAYVNRGSVGQSLAWLADHVTFVGALLKQAELEARLRRLGALRGVGVRDVFVSLGENGVWSGGYFVPERTFCAVPAQEQPGAALWHRWVMEGAGDELDAHVSMFKPDRNTAYERMTDEAAALVVRWFRDETEVSDDARFAGRITGDKTDSDAVAAAVERAGAGQGGPDVLLADGMSDGEHDELPDESPIDITAAASLMPPPEDGEGGDDDDPEDTAHADEAGKAAAAAAAADPKQAYLRHLFGIAQQTGTNLRSYMPSKMPAVDGLSMPKVSMPSVSMPSMPSLPSLSLPNVRLFGKKAGVAEEEEEEEKEEEKEEGGEQIVAPVRESIEGDGP</sequence>
<organism evidence="2 3">
    <name type="scientific">Phyllachora maydis</name>
    <dbReference type="NCBI Taxonomy" id="1825666"/>
    <lineage>
        <taxon>Eukaryota</taxon>
        <taxon>Fungi</taxon>
        <taxon>Dikarya</taxon>
        <taxon>Ascomycota</taxon>
        <taxon>Pezizomycotina</taxon>
        <taxon>Sordariomycetes</taxon>
        <taxon>Sordariomycetidae</taxon>
        <taxon>Phyllachorales</taxon>
        <taxon>Phyllachoraceae</taxon>
        <taxon>Phyllachora</taxon>
    </lineage>
</organism>
<feature type="compositionally biased region" description="Acidic residues" evidence="1">
    <location>
        <begin position="477"/>
        <end position="488"/>
    </location>
</feature>
<reference evidence="2" key="1">
    <citation type="journal article" date="2023" name="Mol. Plant Microbe Interact.">
        <title>Elucidating the Obligate Nature and Biological Capacity of an Invasive Fungal Corn Pathogen.</title>
        <authorList>
            <person name="MacCready J.S."/>
            <person name="Roggenkamp E.M."/>
            <person name="Gdanetz K."/>
            <person name="Chilvers M.I."/>
        </authorList>
    </citation>
    <scope>NUCLEOTIDE SEQUENCE</scope>
    <source>
        <strain evidence="2">PM02</strain>
    </source>
</reference>
<feature type="region of interest" description="Disordered" evidence="1">
    <location>
        <begin position="435"/>
        <end position="503"/>
    </location>
</feature>
<proteinExistence type="predicted"/>